<protein>
    <recommendedName>
        <fullName evidence="5">sphinganine-1-phosphate aldolase</fullName>
        <ecNumber evidence="5">4.1.2.27</ecNumber>
    </recommendedName>
    <alternativeName>
        <fullName evidence="6">Sphingosine-1-phosphate aldolase</fullName>
    </alternativeName>
</protein>
<feature type="modified residue" description="N6-(pyridoxal phosphate)lysine" evidence="7">
    <location>
        <position position="341"/>
    </location>
</feature>
<dbReference type="GO" id="GO:0008117">
    <property type="term" value="F:sphinganine-1-phosphate aldolase activity"/>
    <property type="evidence" value="ECO:0007669"/>
    <property type="project" value="UniProtKB-EC"/>
</dbReference>
<comment type="similarity">
    <text evidence="4">Belongs to the group II decarboxylase family. Sphingosine-1-phosphate lyase subfamily.</text>
</comment>
<dbReference type="GO" id="GO:0005783">
    <property type="term" value="C:endoplasmic reticulum"/>
    <property type="evidence" value="ECO:0007669"/>
    <property type="project" value="TreeGrafter"/>
</dbReference>
<dbReference type="GO" id="GO:0019752">
    <property type="term" value="P:carboxylic acid metabolic process"/>
    <property type="evidence" value="ECO:0007669"/>
    <property type="project" value="InterPro"/>
</dbReference>
<comment type="caution">
    <text evidence="10">The sequence shown here is derived from an EMBL/GenBank/DDBJ whole genome shotgun (WGS) entry which is preliminary data.</text>
</comment>
<dbReference type="AlphaFoldDB" id="A0AB34J477"/>
<evidence type="ECO:0000256" key="7">
    <source>
        <dbReference type="PIRSR" id="PIRSR602129-50"/>
    </source>
</evidence>
<name>A0AB34J477_PRYPA</name>
<dbReference type="InterPro" id="IPR002129">
    <property type="entry name" value="PyrdxlP-dep_de-COase"/>
</dbReference>
<dbReference type="InterPro" id="IPR015422">
    <property type="entry name" value="PyrdxlP-dep_Trfase_small"/>
</dbReference>
<keyword evidence="2 7" id="KW-0663">Pyridoxal phosphate</keyword>
<dbReference type="SUPFAM" id="SSF53383">
    <property type="entry name" value="PLP-dependent transferases"/>
    <property type="match status" value="1"/>
</dbReference>
<dbReference type="GO" id="GO:0030149">
    <property type="term" value="P:sphingolipid catabolic process"/>
    <property type="evidence" value="ECO:0007669"/>
    <property type="project" value="TreeGrafter"/>
</dbReference>
<feature type="chain" id="PRO_5044199355" description="sphinganine-1-phosphate aldolase" evidence="9">
    <location>
        <begin position="23"/>
        <end position="574"/>
    </location>
</feature>
<reference evidence="10 11" key="1">
    <citation type="journal article" date="2024" name="Science">
        <title>Giant polyketide synthase enzymes in the biosynthesis of giant marine polyether toxins.</title>
        <authorList>
            <person name="Fallon T.R."/>
            <person name="Shende V.V."/>
            <person name="Wierzbicki I.H."/>
            <person name="Pendleton A.L."/>
            <person name="Watervoot N.F."/>
            <person name="Auber R.P."/>
            <person name="Gonzalez D.J."/>
            <person name="Wisecaver J.H."/>
            <person name="Moore B.S."/>
        </authorList>
    </citation>
    <scope>NUCLEOTIDE SEQUENCE [LARGE SCALE GENOMIC DNA]</scope>
    <source>
        <strain evidence="10 11">12B1</strain>
    </source>
</reference>
<evidence type="ECO:0000313" key="10">
    <source>
        <dbReference type="EMBL" id="KAL1512147.1"/>
    </source>
</evidence>
<dbReference type="PANTHER" id="PTHR42735:SF6">
    <property type="entry name" value="SPHINGOSINE-1-PHOSPHATE LYASE 1"/>
    <property type="match status" value="1"/>
</dbReference>
<evidence type="ECO:0000256" key="2">
    <source>
        <dbReference type="ARBA" id="ARBA00022898"/>
    </source>
</evidence>
<comment type="cofactor">
    <cofactor evidence="1 7 8">
        <name>pyridoxal 5'-phosphate</name>
        <dbReference type="ChEBI" id="CHEBI:597326"/>
    </cofactor>
</comment>
<dbReference type="EC" id="4.1.2.27" evidence="5"/>
<proteinExistence type="inferred from homology"/>
<feature type="signal peptide" evidence="9">
    <location>
        <begin position="1"/>
        <end position="22"/>
    </location>
</feature>
<dbReference type="InterPro" id="IPR015421">
    <property type="entry name" value="PyrdxlP-dep_Trfase_major"/>
</dbReference>
<sequence>MSAAAYATAAAVTAAFAAAATAAPGPRTSRIERALSLSFVFSCALHVAHNGTGKVVRSLLRAAFKRAAALPGVRGAIQGELDKEVAKIERKMHGDGDPTAVLALPDEGLRPEDVRALALARKRDEDKSGQSWGGIYHDISGGTPLTKLQADMWAEFNNTNALYPAVFSSVRKFEAEVIAMTTSLLHGDRAVGLLSSGGTESILIAFYTYREMARERGISEPEVIACLTVHPALDKACHYFGLKLIKVRADPLTQKLRATAVRRAITRSTIAIYASAPTFPHGVVDPVEELSALAVEKGVGLHVDNCLGGFYLSFLAQAGLYTPKWDFALPGVTTISIDVHKYGFSSKGASVIAFRDPELRRLSWFPITDGPSIYVTPTMQEMRGPRAHETADGARLSRMGCERCEKHRGARSGATMASAWATLMYMGKDGYMKATLGLHAIFEQVRQAVRETDGVRLLVDSDLAVVPIASDSAEINIYAVASMMERRGWNMFTAQKPPAMSFCIGEQHKHLIPKWAADLKESVAAVRADPGLKIEGDAAVYGAIDNLPAEVLDSVARSYLDVKLSVKPTSQHSK</sequence>
<evidence type="ECO:0000313" key="11">
    <source>
        <dbReference type="Proteomes" id="UP001515480"/>
    </source>
</evidence>
<dbReference type="Gene3D" id="3.90.1150.10">
    <property type="entry name" value="Aspartate Aminotransferase, domain 1"/>
    <property type="match status" value="1"/>
</dbReference>
<dbReference type="Gene3D" id="3.40.640.10">
    <property type="entry name" value="Type I PLP-dependent aspartate aminotransferase-like (Major domain)"/>
    <property type="match status" value="1"/>
</dbReference>
<keyword evidence="11" id="KW-1185">Reference proteome</keyword>
<dbReference type="InterPro" id="IPR050477">
    <property type="entry name" value="GrpII_AminoAcid_Decarb"/>
</dbReference>
<evidence type="ECO:0000256" key="6">
    <source>
        <dbReference type="ARBA" id="ARBA00042568"/>
    </source>
</evidence>
<dbReference type="GO" id="GO:0016020">
    <property type="term" value="C:membrane"/>
    <property type="evidence" value="ECO:0007669"/>
    <property type="project" value="GOC"/>
</dbReference>
<accession>A0AB34J477</accession>
<evidence type="ECO:0000256" key="9">
    <source>
        <dbReference type="SAM" id="SignalP"/>
    </source>
</evidence>
<evidence type="ECO:0000256" key="5">
    <source>
        <dbReference type="ARBA" id="ARBA00038965"/>
    </source>
</evidence>
<dbReference type="Pfam" id="PF00282">
    <property type="entry name" value="Pyridoxal_deC"/>
    <property type="match status" value="1"/>
</dbReference>
<keyword evidence="9" id="KW-0732">Signal</keyword>
<gene>
    <name evidence="10" type="ORF">AB1Y20_005415</name>
</gene>
<dbReference type="GO" id="GO:0030170">
    <property type="term" value="F:pyridoxal phosphate binding"/>
    <property type="evidence" value="ECO:0007669"/>
    <property type="project" value="InterPro"/>
</dbReference>
<evidence type="ECO:0000256" key="3">
    <source>
        <dbReference type="ARBA" id="ARBA00023239"/>
    </source>
</evidence>
<organism evidence="10 11">
    <name type="scientific">Prymnesium parvum</name>
    <name type="common">Toxic golden alga</name>
    <dbReference type="NCBI Taxonomy" id="97485"/>
    <lineage>
        <taxon>Eukaryota</taxon>
        <taxon>Haptista</taxon>
        <taxon>Haptophyta</taxon>
        <taxon>Prymnesiophyceae</taxon>
        <taxon>Prymnesiales</taxon>
        <taxon>Prymnesiaceae</taxon>
        <taxon>Prymnesium</taxon>
    </lineage>
</organism>
<dbReference type="Proteomes" id="UP001515480">
    <property type="component" value="Unassembled WGS sequence"/>
</dbReference>
<evidence type="ECO:0000256" key="8">
    <source>
        <dbReference type="RuleBase" id="RU000382"/>
    </source>
</evidence>
<dbReference type="EMBL" id="JBGBPQ010000013">
    <property type="protein sequence ID" value="KAL1512147.1"/>
    <property type="molecule type" value="Genomic_DNA"/>
</dbReference>
<dbReference type="InterPro" id="IPR015424">
    <property type="entry name" value="PyrdxlP-dep_Trfase"/>
</dbReference>
<evidence type="ECO:0000256" key="4">
    <source>
        <dbReference type="ARBA" id="ARBA00038302"/>
    </source>
</evidence>
<evidence type="ECO:0000256" key="1">
    <source>
        <dbReference type="ARBA" id="ARBA00001933"/>
    </source>
</evidence>
<keyword evidence="3 8" id="KW-0456">Lyase</keyword>
<dbReference type="PANTHER" id="PTHR42735">
    <property type="match status" value="1"/>
</dbReference>